<protein>
    <submittedName>
        <fullName evidence="2">Type IV pilus modification protein PilV</fullName>
    </submittedName>
</protein>
<sequence length="187" mass="19546">MRTAAGFTLLEVLVALVLVSIALLGYAGLQVRAQQTEIEAYQRAQALTLVADITARINLNRVARRCYVTTDVLGQQFHIGAGTDNFPACVGFGDNETRALADADLAQWDDLLDGASESLGGADAGGLLGARGCITFDAATDSLTVTLAWQGETPSGAPPANPCGEGAYGDERLRRTLSETLQFAALG</sequence>
<keyword evidence="1" id="KW-1133">Transmembrane helix</keyword>
<organism evidence="2 3">
    <name type="scientific">Spectribacter hydrogenoxidans</name>
    <dbReference type="NCBI Taxonomy" id="3075608"/>
    <lineage>
        <taxon>Bacteria</taxon>
        <taxon>Pseudomonadati</taxon>
        <taxon>Pseudomonadota</taxon>
        <taxon>Gammaproteobacteria</taxon>
        <taxon>Salinisphaerales</taxon>
        <taxon>Salinisphaeraceae</taxon>
        <taxon>Spectribacter</taxon>
    </lineage>
</organism>
<keyword evidence="3" id="KW-1185">Reference proteome</keyword>
<dbReference type="NCBIfam" id="TIGR02523">
    <property type="entry name" value="type_IV_pilV"/>
    <property type="match status" value="1"/>
</dbReference>
<comment type="caution">
    <text evidence="2">The sequence shown here is derived from an EMBL/GenBank/DDBJ whole genome shotgun (WGS) entry which is preliminary data.</text>
</comment>
<keyword evidence="1" id="KW-0472">Membrane</keyword>
<keyword evidence="1" id="KW-0812">Transmembrane</keyword>
<accession>A0ABU3BWI7</accession>
<dbReference type="Pfam" id="PF07963">
    <property type="entry name" value="N_methyl"/>
    <property type="match status" value="1"/>
</dbReference>
<dbReference type="InterPro" id="IPR013362">
    <property type="entry name" value="Pilus_4_PilV"/>
</dbReference>
<dbReference type="Proteomes" id="UP001251857">
    <property type="component" value="Unassembled WGS sequence"/>
</dbReference>
<reference evidence="2 3" key="1">
    <citation type="submission" date="2023-09" db="EMBL/GenBank/DDBJ databases">
        <authorList>
            <person name="Rey-Velasco X."/>
        </authorList>
    </citation>
    <scope>NUCLEOTIDE SEQUENCE [LARGE SCALE GENOMIC DNA]</scope>
    <source>
        <strain evidence="2 3">W335</strain>
    </source>
</reference>
<evidence type="ECO:0000256" key="1">
    <source>
        <dbReference type="SAM" id="Phobius"/>
    </source>
</evidence>
<dbReference type="RefSeq" id="WP_311651374.1">
    <property type="nucleotide sequence ID" value="NZ_JAVRIB010000001.1"/>
</dbReference>
<feature type="transmembrane region" description="Helical" evidence="1">
    <location>
        <begin position="7"/>
        <end position="29"/>
    </location>
</feature>
<name>A0ABU3BWI7_9GAMM</name>
<proteinExistence type="predicted"/>
<evidence type="ECO:0000313" key="3">
    <source>
        <dbReference type="Proteomes" id="UP001251857"/>
    </source>
</evidence>
<evidence type="ECO:0000313" key="2">
    <source>
        <dbReference type="EMBL" id="MDT0633661.1"/>
    </source>
</evidence>
<gene>
    <name evidence="2" type="primary">pilV</name>
    <name evidence="2" type="ORF">RM532_01680</name>
</gene>
<dbReference type="InterPro" id="IPR012902">
    <property type="entry name" value="N_methyl_site"/>
</dbReference>
<dbReference type="NCBIfam" id="TIGR02532">
    <property type="entry name" value="IV_pilin_GFxxxE"/>
    <property type="match status" value="1"/>
</dbReference>
<dbReference type="EMBL" id="JAVRIB010000001">
    <property type="protein sequence ID" value="MDT0633661.1"/>
    <property type="molecule type" value="Genomic_DNA"/>
</dbReference>